<sequence>MFSPAKITSAIKGRVLYEKLHSYFSDNNTMENQESSANTEVPFDVTEITTDDINMEGIEEIEDIINTSIQSKDIYKVQPGRNNALKSITLNILKYLPEDILHIEDAYKRG</sequence>
<dbReference type="VEuPathDB" id="FungiDB:FUN_008047"/>
<reference evidence="1 2" key="1">
    <citation type="submission" date="2016-04" db="EMBL/GenBank/DDBJ databases">
        <title>Genome analyses suggest a sexual origin of heterokaryosis in a supposedly ancient asexual fungus.</title>
        <authorList>
            <person name="Ropars J."/>
            <person name="Sedzielewska K."/>
            <person name="Noel J."/>
            <person name="Charron P."/>
            <person name="Farinelli L."/>
            <person name="Marton T."/>
            <person name="Kruger M."/>
            <person name="Pelin A."/>
            <person name="Brachmann A."/>
            <person name="Corradi N."/>
        </authorList>
    </citation>
    <scope>NUCLEOTIDE SEQUENCE [LARGE SCALE GENOMIC DNA]</scope>
    <source>
        <strain evidence="1 2">C2</strain>
    </source>
</reference>
<dbReference type="VEuPathDB" id="FungiDB:RhiirFUN_019586"/>
<protein>
    <submittedName>
        <fullName evidence="1">Uncharacterized protein</fullName>
    </submittedName>
</protein>
<dbReference type="EMBL" id="LLXL01001045">
    <property type="protein sequence ID" value="PKK66796.1"/>
    <property type="molecule type" value="Genomic_DNA"/>
</dbReference>
<evidence type="ECO:0000313" key="1">
    <source>
        <dbReference type="EMBL" id="PKK66796.1"/>
    </source>
</evidence>
<name>A0A2N1MYU8_9GLOM</name>
<reference evidence="1 2" key="2">
    <citation type="submission" date="2017-10" db="EMBL/GenBank/DDBJ databases">
        <title>Extensive intraspecific genome diversity in a model arbuscular mycorrhizal fungus.</title>
        <authorList>
            <person name="Chen E.C.H."/>
            <person name="Morin E."/>
            <person name="Baudet D."/>
            <person name="Noel J."/>
            <person name="Ndikumana S."/>
            <person name="Charron P."/>
            <person name="St-Onge C."/>
            <person name="Giorgi J."/>
            <person name="Grigoriev I.V."/>
            <person name="Roux C."/>
            <person name="Martin F.M."/>
            <person name="Corradi N."/>
        </authorList>
    </citation>
    <scope>NUCLEOTIDE SEQUENCE [LARGE SCALE GENOMIC DNA]</scope>
    <source>
        <strain evidence="1 2">C2</strain>
    </source>
</reference>
<dbReference type="VEuPathDB" id="FungiDB:RhiirA1_464304"/>
<gene>
    <name evidence="1" type="ORF">RhiirC2_784332</name>
</gene>
<dbReference type="Proteomes" id="UP000233469">
    <property type="component" value="Unassembled WGS sequence"/>
</dbReference>
<comment type="caution">
    <text evidence="1">The sequence shown here is derived from an EMBL/GenBank/DDBJ whole genome shotgun (WGS) entry which is preliminary data.</text>
</comment>
<organism evidence="1 2">
    <name type="scientific">Rhizophagus irregularis</name>
    <dbReference type="NCBI Taxonomy" id="588596"/>
    <lineage>
        <taxon>Eukaryota</taxon>
        <taxon>Fungi</taxon>
        <taxon>Fungi incertae sedis</taxon>
        <taxon>Mucoromycota</taxon>
        <taxon>Glomeromycotina</taxon>
        <taxon>Glomeromycetes</taxon>
        <taxon>Glomerales</taxon>
        <taxon>Glomeraceae</taxon>
        <taxon>Rhizophagus</taxon>
    </lineage>
</organism>
<accession>A0A2N1MYU8</accession>
<dbReference type="AlphaFoldDB" id="A0A2N1MYU8"/>
<proteinExistence type="predicted"/>
<evidence type="ECO:0000313" key="2">
    <source>
        <dbReference type="Proteomes" id="UP000233469"/>
    </source>
</evidence>